<evidence type="ECO:0000313" key="3">
    <source>
        <dbReference type="Proteomes" id="UP000886523"/>
    </source>
</evidence>
<comment type="caution">
    <text evidence="2">The sequence shown here is derived from an EMBL/GenBank/DDBJ whole genome shotgun (WGS) entry which is preliminary data.</text>
</comment>
<organism evidence="2 3">
    <name type="scientific">Hydnum rufescens UP504</name>
    <dbReference type="NCBI Taxonomy" id="1448309"/>
    <lineage>
        <taxon>Eukaryota</taxon>
        <taxon>Fungi</taxon>
        <taxon>Dikarya</taxon>
        <taxon>Basidiomycota</taxon>
        <taxon>Agaricomycotina</taxon>
        <taxon>Agaricomycetes</taxon>
        <taxon>Cantharellales</taxon>
        <taxon>Hydnaceae</taxon>
        <taxon>Hydnum</taxon>
    </lineage>
</organism>
<evidence type="ECO:0000256" key="1">
    <source>
        <dbReference type="SAM" id="Phobius"/>
    </source>
</evidence>
<dbReference type="EMBL" id="MU129101">
    <property type="protein sequence ID" value="KAF9506753.1"/>
    <property type="molecule type" value="Genomic_DNA"/>
</dbReference>
<keyword evidence="3" id="KW-1185">Reference proteome</keyword>
<gene>
    <name evidence="2" type="ORF">BS47DRAFT_1352432</name>
</gene>
<name>A0A9P6DPW6_9AGAM</name>
<keyword evidence="1" id="KW-0812">Transmembrane</keyword>
<feature type="transmembrane region" description="Helical" evidence="1">
    <location>
        <begin position="26"/>
        <end position="45"/>
    </location>
</feature>
<keyword evidence="1" id="KW-1133">Transmembrane helix</keyword>
<sequence>MVRVLCQGRQLPDLAMGTFASTELGLNAKCMSLLLRVLFTFWVIYIGSKYSIQFSGLSLIGAFHSANADTARQSRADQP</sequence>
<protein>
    <submittedName>
        <fullName evidence="2">Uncharacterized protein</fullName>
    </submittedName>
</protein>
<keyword evidence="1" id="KW-0472">Membrane</keyword>
<evidence type="ECO:0000313" key="2">
    <source>
        <dbReference type="EMBL" id="KAF9506753.1"/>
    </source>
</evidence>
<accession>A0A9P6DPW6</accession>
<proteinExistence type="predicted"/>
<dbReference type="Proteomes" id="UP000886523">
    <property type="component" value="Unassembled WGS sequence"/>
</dbReference>
<dbReference type="AlphaFoldDB" id="A0A9P6DPW6"/>
<reference evidence="2" key="1">
    <citation type="journal article" date="2020" name="Nat. Commun.">
        <title>Large-scale genome sequencing of mycorrhizal fungi provides insights into the early evolution of symbiotic traits.</title>
        <authorList>
            <person name="Miyauchi S."/>
            <person name="Kiss E."/>
            <person name="Kuo A."/>
            <person name="Drula E."/>
            <person name="Kohler A."/>
            <person name="Sanchez-Garcia M."/>
            <person name="Morin E."/>
            <person name="Andreopoulos B."/>
            <person name="Barry K.W."/>
            <person name="Bonito G."/>
            <person name="Buee M."/>
            <person name="Carver A."/>
            <person name="Chen C."/>
            <person name="Cichocki N."/>
            <person name="Clum A."/>
            <person name="Culley D."/>
            <person name="Crous P.W."/>
            <person name="Fauchery L."/>
            <person name="Girlanda M."/>
            <person name="Hayes R.D."/>
            <person name="Keri Z."/>
            <person name="LaButti K."/>
            <person name="Lipzen A."/>
            <person name="Lombard V."/>
            <person name="Magnuson J."/>
            <person name="Maillard F."/>
            <person name="Murat C."/>
            <person name="Nolan M."/>
            <person name="Ohm R.A."/>
            <person name="Pangilinan J."/>
            <person name="Pereira M.F."/>
            <person name="Perotto S."/>
            <person name="Peter M."/>
            <person name="Pfister S."/>
            <person name="Riley R."/>
            <person name="Sitrit Y."/>
            <person name="Stielow J.B."/>
            <person name="Szollosi G."/>
            <person name="Zifcakova L."/>
            <person name="Stursova M."/>
            <person name="Spatafora J.W."/>
            <person name="Tedersoo L."/>
            <person name="Vaario L.M."/>
            <person name="Yamada A."/>
            <person name="Yan M."/>
            <person name="Wang P."/>
            <person name="Xu J."/>
            <person name="Bruns T."/>
            <person name="Baldrian P."/>
            <person name="Vilgalys R."/>
            <person name="Dunand C."/>
            <person name="Henrissat B."/>
            <person name="Grigoriev I.V."/>
            <person name="Hibbett D."/>
            <person name="Nagy L.G."/>
            <person name="Martin F.M."/>
        </authorList>
    </citation>
    <scope>NUCLEOTIDE SEQUENCE</scope>
    <source>
        <strain evidence="2">UP504</strain>
    </source>
</reference>